<dbReference type="EMBL" id="BAAANN010000008">
    <property type="protein sequence ID" value="GAA1954010.1"/>
    <property type="molecule type" value="Genomic_DNA"/>
</dbReference>
<dbReference type="RefSeq" id="WP_344416838.1">
    <property type="nucleotide sequence ID" value="NZ_BAAANN010000008.1"/>
</dbReference>
<accession>A0ABP5BWQ3</accession>
<protein>
    <submittedName>
        <fullName evidence="1">Uncharacterized protein</fullName>
    </submittedName>
</protein>
<organism evidence="1 2">
    <name type="scientific">Amycolatopsis minnesotensis</name>
    <dbReference type="NCBI Taxonomy" id="337894"/>
    <lineage>
        <taxon>Bacteria</taxon>
        <taxon>Bacillati</taxon>
        <taxon>Actinomycetota</taxon>
        <taxon>Actinomycetes</taxon>
        <taxon>Pseudonocardiales</taxon>
        <taxon>Pseudonocardiaceae</taxon>
        <taxon>Amycolatopsis</taxon>
    </lineage>
</organism>
<gene>
    <name evidence="1" type="ORF">GCM10009754_24190</name>
</gene>
<comment type="caution">
    <text evidence="1">The sequence shown here is derived from an EMBL/GenBank/DDBJ whole genome shotgun (WGS) entry which is preliminary data.</text>
</comment>
<name>A0ABP5BWQ3_9PSEU</name>
<keyword evidence="2" id="KW-1185">Reference proteome</keyword>
<reference evidence="2" key="1">
    <citation type="journal article" date="2019" name="Int. J. Syst. Evol. Microbiol.">
        <title>The Global Catalogue of Microorganisms (GCM) 10K type strain sequencing project: providing services to taxonomists for standard genome sequencing and annotation.</title>
        <authorList>
            <consortium name="The Broad Institute Genomics Platform"/>
            <consortium name="The Broad Institute Genome Sequencing Center for Infectious Disease"/>
            <person name="Wu L."/>
            <person name="Ma J."/>
        </authorList>
    </citation>
    <scope>NUCLEOTIDE SEQUENCE [LARGE SCALE GENOMIC DNA]</scope>
    <source>
        <strain evidence="2">JCM 14545</strain>
    </source>
</reference>
<proteinExistence type="predicted"/>
<evidence type="ECO:0000313" key="2">
    <source>
        <dbReference type="Proteomes" id="UP001501116"/>
    </source>
</evidence>
<sequence>MALSEVFTGANGTLTLASEDTPEGADAKAVMDAFAVQTVGRLTDVTLRVNTALKEFHEVGRRHPVSLSPGNIFIAGSVGRAFVNGALMSLLLGRGSTSASVPEPYAQPTFSMSLQLANPAKADAVVSLVVGGVKFENWQFAMPEDEFVMESLCFRALTIGVGDAETQVTFPDA</sequence>
<dbReference type="Proteomes" id="UP001501116">
    <property type="component" value="Unassembled WGS sequence"/>
</dbReference>
<evidence type="ECO:0000313" key="1">
    <source>
        <dbReference type="EMBL" id="GAA1954010.1"/>
    </source>
</evidence>